<keyword evidence="2" id="KW-0732">Signal</keyword>
<dbReference type="RefSeq" id="XP_067161547.1">
    <property type="nucleotide sequence ID" value="XM_067305446.1"/>
</dbReference>
<dbReference type="Proteomes" id="UP001652627">
    <property type="component" value="Chromosome 1"/>
</dbReference>
<comment type="similarity">
    <text evidence="1">Belongs to the folate receptor family.</text>
</comment>
<keyword evidence="3" id="KW-1015">Disulfide bond</keyword>
<dbReference type="InterPro" id="IPR018143">
    <property type="entry name" value="Folate_rcpt-like"/>
</dbReference>
<dbReference type="Pfam" id="PF03024">
    <property type="entry name" value="Folate_rec"/>
    <property type="match status" value="1"/>
</dbReference>
<gene>
    <name evidence="6" type="primary">LOC136993407</name>
</gene>
<dbReference type="PANTHER" id="PTHR10517">
    <property type="entry name" value="FOLATE RECEPTOR"/>
    <property type="match status" value="1"/>
</dbReference>
<feature type="domain" description="Folate receptor-like" evidence="4">
    <location>
        <begin position="60"/>
        <end position="235"/>
    </location>
</feature>
<dbReference type="InterPro" id="IPR004269">
    <property type="entry name" value="Folate_rcpt"/>
</dbReference>
<dbReference type="GeneID" id="136993407"/>
<evidence type="ECO:0000256" key="1">
    <source>
        <dbReference type="ARBA" id="ARBA00007932"/>
    </source>
</evidence>
<proteinExistence type="inferred from homology"/>
<reference evidence="6" key="2">
    <citation type="submission" date="2025-08" db="UniProtKB">
        <authorList>
            <consortium name="RefSeq"/>
        </authorList>
    </citation>
    <scope>IDENTIFICATION</scope>
    <source>
        <tissue evidence="6">Blood</tissue>
    </source>
</reference>
<organism evidence="5 6">
    <name type="scientific">Apteryx mantelli</name>
    <name type="common">North Island brown kiwi</name>
    <dbReference type="NCBI Taxonomy" id="2696672"/>
    <lineage>
        <taxon>Eukaryota</taxon>
        <taxon>Metazoa</taxon>
        <taxon>Chordata</taxon>
        <taxon>Craniata</taxon>
        <taxon>Vertebrata</taxon>
        <taxon>Euteleostomi</taxon>
        <taxon>Archelosauria</taxon>
        <taxon>Archosauria</taxon>
        <taxon>Dinosauria</taxon>
        <taxon>Saurischia</taxon>
        <taxon>Theropoda</taxon>
        <taxon>Coelurosauria</taxon>
        <taxon>Aves</taxon>
        <taxon>Palaeognathae</taxon>
        <taxon>Apterygiformes</taxon>
        <taxon>Apterygidae</taxon>
        <taxon>Apteryx</taxon>
    </lineage>
</organism>
<evidence type="ECO:0000259" key="4">
    <source>
        <dbReference type="Pfam" id="PF03024"/>
    </source>
</evidence>
<dbReference type="PANTHER" id="PTHR10517:SF14">
    <property type="entry name" value="FOLATE RECEPTOR 1-RELATED"/>
    <property type="match status" value="1"/>
</dbReference>
<accession>A0ABM4F9B2</accession>
<evidence type="ECO:0000313" key="5">
    <source>
        <dbReference type="Proteomes" id="UP001652627"/>
    </source>
</evidence>
<name>A0ABM4F9B2_9AVES</name>
<reference evidence="5" key="1">
    <citation type="submission" date="2025-05" db="UniProtKB">
        <authorList>
            <consortium name="RefSeq"/>
        </authorList>
    </citation>
    <scope>NUCLEOTIDE SEQUENCE [LARGE SCALE GENOMIC DNA]</scope>
</reference>
<keyword evidence="5" id="KW-1185">Reference proteome</keyword>
<evidence type="ECO:0000313" key="6">
    <source>
        <dbReference type="RefSeq" id="XP_067161547.1"/>
    </source>
</evidence>
<evidence type="ECO:0000256" key="3">
    <source>
        <dbReference type="ARBA" id="ARBA00023157"/>
    </source>
</evidence>
<sequence>MRAVTLRARGHRRRVAQATPTTRQAMAARRALLPALLPALLLLPAPPLRAAGARPSLLNVCMDAKHHKRQPGPEGLLYGQCTPWRDNACCTAETSAAAHDDRSYLYGFDWDHCGALPARCKRHFVQDTCLYECSPNLGPWIDQADTSWRKERIRDVPLCREDCEQWWQDCRDALTCKRNWHTGWNWTSGTNVCPRGATCRRFEQVFGTAARLCEDIWSGSYRYTEHRRGSGRCIQMWFDAGGPNPNAAVAEYYARGAGAAPGPPASPLPLLLPLLPLLLR</sequence>
<evidence type="ECO:0000256" key="2">
    <source>
        <dbReference type="ARBA" id="ARBA00022729"/>
    </source>
</evidence>
<protein>
    <submittedName>
        <fullName evidence="6">Folate receptor gamma-like isoform X1</fullName>
    </submittedName>
</protein>